<evidence type="ECO:0000313" key="1">
    <source>
        <dbReference type="EMBL" id="ALB21950.1"/>
    </source>
</evidence>
<name>A0A1L6TA56_PISSA</name>
<evidence type="ECO:0000313" key="2">
    <source>
        <dbReference type="Proteomes" id="UP000029558"/>
    </source>
</evidence>
<dbReference type="Proteomes" id="UP000029558">
    <property type="component" value="Chromosome"/>
</dbReference>
<protein>
    <submittedName>
        <fullName evidence="1">ATPase</fullName>
    </submittedName>
</protein>
<dbReference type="OrthoDB" id="9902224at2"/>
<reference evidence="1 2" key="1">
    <citation type="journal article" date="2014" name="Genome Announc.">
        <title>Comparative Genome Analysis of Two Isolates of the Fish Pathogen Piscirickettsia salmonis from Different Hosts Reveals Major Differences in Virulence-Associated Secretion Systems.</title>
        <authorList>
            <person name="Bohle H."/>
            <person name="Henriquez P."/>
            <person name="Grothusen H."/>
            <person name="Navas E."/>
            <person name="Sandoval A."/>
            <person name="Bustamante F."/>
            <person name="Bustos P."/>
            <person name="Mancilla M."/>
        </authorList>
    </citation>
    <scope>NUCLEOTIDE SEQUENCE [LARGE SCALE GENOMIC DNA]</scope>
    <source>
        <strain evidence="2">B1-32597</strain>
    </source>
</reference>
<dbReference type="RefSeq" id="WP_017377230.1">
    <property type="nucleotide sequence ID" value="NZ_CP013781.1"/>
</dbReference>
<dbReference type="EMBL" id="CP012508">
    <property type="protein sequence ID" value="ALB21950.1"/>
    <property type="molecule type" value="Genomic_DNA"/>
</dbReference>
<gene>
    <name evidence="1" type="ORF">KU39_766</name>
</gene>
<accession>A0A1L6TA56</accession>
<sequence>MFDFKKDFFKDQFEKYPELLAFLSSNVDVTADYYLGPKAIWMDELYAAAAEYLPAAQALELALPIQALLEYATADKRSLELERTMLSLMSAYSIASRNYLFFALSPVVSGEKVSQDQLKHLSELYNYAEYKPVVDLELVIGDLGKIRPLRQYIREEEGIEAEDPDQFITALLQKGQAVCAKYLPSIANLSPEVFSELAKINTGFQFGHFAHAESTERELAKLKQVIDEHGEGYLSLNMLVQCLDVTGAAAHNGGKLLLNQAMTESYLDFLLPILMLLKDQTPERVYEIYLKERMEQCQLSVDPLASLTTDERVLGRLLCMLRMTEPAPAQELNQSFIKLKNTPEFIDNLETLTLYEADPCLQTPAYMSPLLVALTESAEVAELARNQGKIPQEMALSIGLRIIACCLKEHYARVQAGEVSQEIPISFNDLTRFIKEDASALECLMLPVFDGSVPNHDESQSVVQQFSAMGLQLSDALRYINEIQKKSFHSLEPGRQNTLNSHFEVAQYFIRGVTSAEEIVEFLKRLKNHELLPDCASSLTSTVVTLKLEECISYCKQYMLNAIETAIINKAEGRGFDFGIGGSRHRITLSDGQKKQVPERVALIMEVIRDADLSADAKLNFIRELKATATAGHRSSTYFFFGRTQSSTTEFLSQLECG</sequence>
<proteinExistence type="predicted"/>
<organism evidence="1 2">
    <name type="scientific">Piscirickettsia salmonis</name>
    <dbReference type="NCBI Taxonomy" id="1238"/>
    <lineage>
        <taxon>Bacteria</taxon>
        <taxon>Pseudomonadati</taxon>
        <taxon>Pseudomonadota</taxon>
        <taxon>Gammaproteobacteria</taxon>
        <taxon>Thiotrichales</taxon>
        <taxon>Piscirickettsiaceae</taxon>
        <taxon>Piscirickettsia</taxon>
    </lineage>
</organism>
<dbReference type="InterPro" id="IPR049232">
    <property type="entry name" value="DUF6829"/>
</dbReference>
<dbReference type="AlphaFoldDB" id="A0A1L6TA56"/>
<dbReference type="Pfam" id="PF20717">
    <property type="entry name" value="DUF6829"/>
    <property type="match status" value="1"/>
</dbReference>